<keyword evidence="12" id="KW-0460">Magnesium</keyword>
<dbReference type="SUPFAM" id="SSF53623">
    <property type="entry name" value="MurD-like peptide ligases, catalytic domain"/>
    <property type="match status" value="1"/>
</dbReference>
<feature type="domain" description="Mur ligase central" evidence="23">
    <location>
        <begin position="49"/>
        <end position="272"/>
    </location>
</feature>
<comment type="catalytic activity">
    <reaction evidence="19">
        <text>(6R)-5,10-methylenetetrahydrofolyl-(gamma-L-Glu)(n) + L-glutamate + ATP = (6R)-5,10-methylenetetrahydrofolyl-(gamma-L-Glu)(n+1) + ADP + phosphate + H(+)</text>
        <dbReference type="Rhea" id="RHEA:51912"/>
        <dbReference type="Rhea" id="RHEA-COMP:13257"/>
        <dbReference type="Rhea" id="RHEA-COMP:13258"/>
        <dbReference type="ChEBI" id="CHEBI:15378"/>
        <dbReference type="ChEBI" id="CHEBI:29985"/>
        <dbReference type="ChEBI" id="CHEBI:30616"/>
        <dbReference type="ChEBI" id="CHEBI:43474"/>
        <dbReference type="ChEBI" id="CHEBI:136572"/>
        <dbReference type="ChEBI" id="CHEBI:456216"/>
        <dbReference type="EC" id="6.3.2.17"/>
    </reaction>
</comment>
<dbReference type="PANTHER" id="PTHR11136">
    <property type="entry name" value="FOLYLPOLYGLUTAMATE SYNTHASE-RELATED"/>
    <property type="match status" value="1"/>
</dbReference>
<evidence type="ECO:0000256" key="10">
    <source>
        <dbReference type="ARBA" id="ARBA00022741"/>
    </source>
</evidence>
<dbReference type="Pfam" id="PF02875">
    <property type="entry name" value="Mur_ligase_C"/>
    <property type="match status" value="1"/>
</dbReference>
<dbReference type="EC" id="6.3.2.17" evidence="6"/>
<comment type="function">
    <text evidence="1">Functions in two distinct reactions of the de novo folate biosynthetic pathway. Catalyzes the addition of a glutamate residue to dihydropteroate (7,8-dihydropteroate or H2Pte) to form dihydrofolate (7,8-dihydrofolate monoglutamate or H2Pte-Glu). Also catalyzes successive additions of L-glutamate to tetrahydrofolate or 10-formyltetrahydrofolate or 5,10-methylenetetrahydrofolate, leading to folylpolyglutamate derivatives.</text>
</comment>
<dbReference type="Gene3D" id="3.90.190.20">
    <property type="entry name" value="Mur ligase, C-terminal domain"/>
    <property type="match status" value="1"/>
</dbReference>
<keyword evidence="8 21" id="KW-0436">Ligase</keyword>
<keyword evidence="10 21" id="KW-0547">Nucleotide-binding</keyword>
<dbReference type="InterPro" id="IPR001645">
    <property type="entry name" value="Folylpolyglutamate_synth"/>
</dbReference>
<evidence type="ECO:0000256" key="2">
    <source>
        <dbReference type="ARBA" id="ARBA00004799"/>
    </source>
</evidence>
<evidence type="ECO:0000256" key="14">
    <source>
        <dbReference type="ARBA" id="ARBA00030048"/>
    </source>
</evidence>
<evidence type="ECO:0000259" key="22">
    <source>
        <dbReference type="Pfam" id="PF02875"/>
    </source>
</evidence>
<evidence type="ECO:0000256" key="15">
    <source>
        <dbReference type="ARBA" id="ARBA00030592"/>
    </source>
</evidence>
<dbReference type="Pfam" id="PF08245">
    <property type="entry name" value="Mur_ligase_M"/>
    <property type="match status" value="1"/>
</dbReference>
<dbReference type="NCBIfam" id="TIGR01499">
    <property type="entry name" value="folC"/>
    <property type="match status" value="1"/>
</dbReference>
<name>A0A1H0HF96_9HYPH</name>
<evidence type="ECO:0000256" key="5">
    <source>
        <dbReference type="ARBA" id="ARBA00013023"/>
    </source>
</evidence>
<dbReference type="Proteomes" id="UP000198795">
    <property type="component" value="Unassembled WGS sequence"/>
</dbReference>
<keyword evidence="25" id="KW-1185">Reference proteome</keyword>
<evidence type="ECO:0000256" key="9">
    <source>
        <dbReference type="ARBA" id="ARBA00022723"/>
    </source>
</evidence>
<proteinExistence type="inferred from homology"/>
<evidence type="ECO:0000256" key="7">
    <source>
        <dbReference type="ARBA" id="ARBA00019357"/>
    </source>
</evidence>
<evidence type="ECO:0000256" key="18">
    <source>
        <dbReference type="ARBA" id="ARBA00047808"/>
    </source>
</evidence>
<comment type="catalytic activity">
    <reaction evidence="18">
        <text>10-formyltetrahydrofolyl-(gamma-L-Glu)(n) + L-glutamate + ATP = 10-formyltetrahydrofolyl-(gamma-L-Glu)(n+1) + ADP + phosphate + H(+)</text>
        <dbReference type="Rhea" id="RHEA:51904"/>
        <dbReference type="Rhea" id="RHEA-COMP:13088"/>
        <dbReference type="Rhea" id="RHEA-COMP:14300"/>
        <dbReference type="ChEBI" id="CHEBI:15378"/>
        <dbReference type="ChEBI" id="CHEBI:29985"/>
        <dbReference type="ChEBI" id="CHEBI:30616"/>
        <dbReference type="ChEBI" id="CHEBI:43474"/>
        <dbReference type="ChEBI" id="CHEBI:134413"/>
        <dbReference type="ChEBI" id="CHEBI:456216"/>
        <dbReference type="EC" id="6.3.2.17"/>
    </reaction>
</comment>
<sequence>MSENSRSTQLLAELKSLHPKLIDLSLGRIERLLAKLGDPHKRLPPVVHVAGTNGKGSTTAFLRSIFEAAGLRAHVYTSPHLVRFHERITLAGRSGEPAQAISEADLVDVLSRTQAVNNGDDITQFEITTAAAFLAYAENPADILLLEVGLGGRLDATNVIAKPEISVITPISLDHADKLGDTLAQIATEKAGIIKPGVPVVVSMQPDEALSAIGETAERVGSRMIAWGRDFDAYEQRGRLVVQRHEQLLDLQMPSLIGPHQIVNAATAVTAALEMPRFALSEEAIEQGVMNAVWPARMQRLHDGPLPDMLHRGSELWLDGGHNPAAGAMIAQALADLEERSPRPLYLVLGMMGLKDVTGFVANFRGLARQIYSVPIPGAHEAPHTPQAVAESARSAGISAEEQSSVPAALATIERLHPGPKRVLICGSLYLAGQVLALQEGVEAQSN</sequence>
<evidence type="ECO:0000256" key="19">
    <source>
        <dbReference type="ARBA" id="ARBA00049035"/>
    </source>
</evidence>
<evidence type="ECO:0000256" key="21">
    <source>
        <dbReference type="PIRNR" id="PIRNR001563"/>
    </source>
</evidence>
<evidence type="ECO:0000256" key="6">
    <source>
        <dbReference type="ARBA" id="ARBA00013025"/>
    </source>
</evidence>
<evidence type="ECO:0000256" key="16">
    <source>
        <dbReference type="ARBA" id="ARBA00032510"/>
    </source>
</evidence>
<keyword evidence="13" id="KW-0289">Folate biosynthesis</keyword>
<evidence type="ECO:0000256" key="4">
    <source>
        <dbReference type="ARBA" id="ARBA00008276"/>
    </source>
</evidence>
<evidence type="ECO:0000256" key="3">
    <source>
        <dbReference type="ARBA" id="ARBA00005150"/>
    </source>
</evidence>
<gene>
    <name evidence="24" type="ORF">SAMN04488061_0493</name>
</gene>
<dbReference type="EC" id="6.3.2.12" evidence="5"/>
<comment type="catalytic activity">
    <reaction evidence="20">
        <text>7,8-dihydropteroate + L-glutamate + ATP = 7,8-dihydrofolate + ADP + phosphate + H(+)</text>
        <dbReference type="Rhea" id="RHEA:23584"/>
        <dbReference type="ChEBI" id="CHEBI:15378"/>
        <dbReference type="ChEBI" id="CHEBI:17839"/>
        <dbReference type="ChEBI" id="CHEBI:29985"/>
        <dbReference type="ChEBI" id="CHEBI:30616"/>
        <dbReference type="ChEBI" id="CHEBI:43474"/>
        <dbReference type="ChEBI" id="CHEBI:57451"/>
        <dbReference type="ChEBI" id="CHEBI:456216"/>
        <dbReference type="EC" id="6.3.2.12"/>
    </reaction>
</comment>
<comment type="pathway">
    <text evidence="3">Cofactor biosynthesis; tetrahydrofolylpolyglutamate biosynthesis.</text>
</comment>
<dbReference type="InterPro" id="IPR004101">
    <property type="entry name" value="Mur_ligase_C"/>
</dbReference>
<comment type="catalytic activity">
    <reaction evidence="17">
        <text>(6S)-5,6,7,8-tetrahydrofolyl-(gamma-L-Glu)(n) + L-glutamate + ATP = (6S)-5,6,7,8-tetrahydrofolyl-(gamma-L-Glu)(n+1) + ADP + phosphate + H(+)</text>
        <dbReference type="Rhea" id="RHEA:10580"/>
        <dbReference type="Rhea" id="RHEA-COMP:14738"/>
        <dbReference type="Rhea" id="RHEA-COMP:14740"/>
        <dbReference type="ChEBI" id="CHEBI:15378"/>
        <dbReference type="ChEBI" id="CHEBI:29985"/>
        <dbReference type="ChEBI" id="CHEBI:30616"/>
        <dbReference type="ChEBI" id="CHEBI:43474"/>
        <dbReference type="ChEBI" id="CHEBI:141005"/>
        <dbReference type="ChEBI" id="CHEBI:456216"/>
        <dbReference type="EC" id="6.3.2.17"/>
    </reaction>
</comment>
<evidence type="ECO:0000259" key="23">
    <source>
        <dbReference type="Pfam" id="PF08245"/>
    </source>
</evidence>
<protein>
    <recommendedName>
        <fullName evidence="7">Dihydrofolate synthase/folylpolyglutamate synthase</fullName>
        <ecNumber evidence="5">6.3.2.12</ecNumber>
        <ecNumber evidence="6">6.3.2.17</ecNumber>
    </recommendedName>
    <alternativeName>
        <fullName evidence="16">Folylpoly-gamma-glutamate synthetase-dihydrofolate synthetase</fullName>
    </alternativeName>
    <alternativeName>
        <fullName evidence="14">Folylpolyglutamate synthetase</fullName>
    </alternativeName>
    <alternativeName>
        <fullName evidence="15">Tetrahydrofolylpolyglutamate synthase</fullName>
    </alternativeName>
</protein>
<comment type="caution">
    <text evidence="24">The sequence shown here is derived from an EMBL/GenBank/DDBJ whole genome shotgun (WGS) entry which is preliminary data.</text>
</comment>
<dbReference type="InterPro" id="IPR036565">
    <property type="entry name" value="Mur-like_cat_sf"/>
</dbReference>
<dbReference type="SUPFAM" id="SSF53244">
    <property type="entry name" value="MurD-like peptide ligases, peptide-binding domain"/>
    <property type="match status" value="1"/>
</dbReference>
<evidence type="ECO:0000256" key="11">
    <source>
        <dbReference type="ARBA" id="ARBA00022840"/>
    </source>
</evidence>
<dbReference type="RefSeq" id="WP_090226344.1">
    <property type="nucleotide sequence ID" value="NZ_FNJC01000001.1"/>
</dbReference>
<dbReference type="PROSITE" id="PS01012">
    <property type="entry name" value="FOLYLPOLYGLU_SYNT_2"/>
    <property type="match status" value="1"/>
</dbReference>
<dbReference type="PIRSF" id="PIRSF001563">
    <property type="entry name" value="Folylpolyglu_synth"/>
    <property type="match status" value="1"/>
</dbReference>
<comment type="pathway">
    <text evidence="2">Cofactor biosynthesis; tetrahydrofolate biosynthesis; 7,8-dihydrofolate from 2-amino-4-hydroxy-6-hydroxymethyl-7,8-dihydropteridine diphosphate and 4-aminobenzoate: step 2/2.</text>
</comment>
<dbReference type="InterPro" id="IPR013221">
    <property type="entry name" value="Mur_ligase_cen"/>
</dbReference>
<evidence type="ECO:0000256" key="8">
    <source>
        <dbReference type="ARBA" id="ARBA00022598"/>
    </source>
</evidence>
<evidence type="ECO:0000256" key="13">
    <source>
        <dbReference type="ARBA" id="ARBA00022909"/>
    </source>
</evidence>
<evidence type="ECO:0000256" key="12">
    <source>
        <dbReference type="ARBA" id="ARBA00022842"/>
    </source>
</evidence>
<dbReference type="Gene3D" id="3.40.1190.10">
    <property type="entry name" value="Mur-like, catalytic domain"/>
    <property type="match status" value="1"/>
</dbReference>
<reference evidence="24 25" key="1">
    <citation type="submission" date="2016-10" db="EMBL/GenBank/DDBJ databases">
        <authorList>
            <person name="Varghese N."/>
            <person name="Submissions S."/>
        </authorList>
    </citation>
    <scope>NUCLEOTIDE SEQUENCE [LARGE SCALE GENOMIC DNA]</scope>
    <source>
        <strain evidence="24 25">CGMCC 1.6497</strain>
    </source>
</reference>
<evidence type="ECO:0000256" key="1">
    <source>
        <dbReference type="ARBA" id="ARBA00002714"/>
    </source>
</evidence>
<dbReference type="InterPro" id="IPR018109">
    <property type="entry name" value="Folylpolyglutamate_synth_CS"/>
</dbReference>
<feature type="domain" description="Mur ligase C-terminal" evidence="22">
    <location>
        <begin position="315"/>
        <end position="428"/>
    </location>
</feature>
<comment type="similarity">
    <text evidence="4 21">Belongs to the folylpolyglutamate synthase family.</text>
</comment>
<evidence type="ECO:0000313" key="24">
    <source>
        <dbReference type="EMBL" id="SDO17842.1"/>
    </source>
</evidence>
<dbReference type="InterPro" id="IPR036615">
    <property type="entry name" value="Mur_ligase_C_dom_sf"/>
</dbReference>
<dbReference type="EMBL" id="FNJC01000001">
    <property type="protein sequence ID" value="SDO17842.1"/>
    <property type="molecule type" value="Genomic_DNA"/>
</dbReference>
<organism evidence="24 25">
    <name type="scientific">Filomicrobium insigne</name>
    <dbReference type="NCBI Taxonomy" id="418854"/>
    <lineage>
        <taxon>Bacteria</taxon>
        <taxon>Pseudomonadati</taxon>
        <taxon>Pseudomonadota</taxon>
        <taxon>Alphaproteobacteria</taxon>
        <taxon>Hyphomicrobiales</taxon>
        <taxon>Hyphomicrobiaceae</taxon>
        <taxon>Filomicrobium</taxon>
    </lineage>
</organism>
<evidence type="ECO:0000256" key="17">
    <source>
        <dbReference type="ARBA" id="ARBA00047493"/>
    </source>
</evidence>
<accession>A0A1H0HF96</accession>
<evidence type="ECO:0000256" key="20">
    <source>
        <dbReference type="ARBA" id="ARBA00049161"/>
    </source>
</evidence>
<evidence type="ECO:0000313" key="25">
    <source>
        <dbReference type="Proteomes" id="UP000198795"/>
    </source>
</evidence>
<dbReference type="PANTHER" id="PTHR11136:SF0">
    <property type="entry name" value="DIHYDROFOLATE SYNTHETASE-RELATED"/>
    <property type="match status" value="1"/>
</dbReference>
<keyword evidence="9" id="KW-0479">Metal-binding</keyword>
<keyword evidence="11 21" id="KW-0067">ATP-binding</keyword>